<dbReference type="OrthoDB" id="5951444at2"/>
<gene>
    <name evidence="2" type="ORF">EHS15_06385</name>
</gene>
<dbReference type="SUPFAM" id="SSF159888">
    <property type="entry name" value="YdhG-like"/>
    <property type="match status" value="1"/>
</dbReference>
<dbReference type="Proteomes" id="UP000298058">
    <property type="component" value="Unassembled WGS sequence"/>
</dbReference>
<evidence type="ECO:0000313" key="2">
    <source>
        <dbReference type="EMBL" id="TGN19998.1"/>
    </source>
</evidence>
<dbReference type="RefSeq" id="WP_135759716.1">
    <property type="nucleotide sequence ID" value="NZ_RQHW01000018.1"/>
</dbReference>
<organism evidence="2 3">
    <name type="scientific">Leptospira idonii</name>
    <dbReference type="NCBI Taxonomy" id="1193500"/>
    <lineage>
        <taxon>Bacteria</taxon>
        <taxon>Pseudomonadati</taxon>
        <taxon>Spirochaetota</taxon>
        <taxon>Spirochaetia</taxon>
        <taxon>Leptospirales</taxon>
        <taxon>Leptospiraceae</taxon>
        <taxon>Leptospira</taxon>
    </lineage>
</organism>
<feature type="domain" description="YdhG-like" evidence="1">
    <location>
        <begin position="28"/>
        <end position="131"/>
    </location>
</feature>
<proteinExistence type="predicted"/>
<dbReference type="EMBL" id="RQHW01000018">
    <property type="protein sequence ID" value="TGN19998.1"/>
    <property type="molecule type" value="Genomic_DNA"/>
</dbReference>
<name>A0A4R9M5J2_9LEPT</name>
<protein>
    <submittedName>
        <fullName evidence="2">DUF1801 domain-containing protein</fullName>
    </submittedName>
</protein>
<reference evidence="2" key="1">
    <citation type="journal article" date="2019" name="PLoS Negl. Trop. Dis.">
        <title>Revisiting the worldwide diversity of Leptospira species in the environment.</title>
        <authorList>
            <person name="Vincent A.T."/>
            <person name="Schiettekatte O."/>
            <person name="Bourhy P."/>
            <person name="Veyrier F.J."/>
            <person name="Picardeau M."/>
        </authorList>
    </citation>
    <scope>NUCLEOTIDE SEQUENCE [LARGE SCALE GENOMIC DNA]</scope>
    <source>
        <strain evidence="2">201300427</strain>
    </source>
</reference>
<keyword evidence="3" id="KW-1185">Reference proteome</keyword>
<accession>A0A4R9M5J2</accession>
<dbReference type="Pfam" id="PF08818">
    <property type="entry name" value="DUF1801"/>
    <property type="match status" value="1"/>
</dbReference>
<dbReference type="AlphaFoldDB" id="A0A4R9M5J2"/>
<sequence length="141" mass="16333">MAKAEQKTKETQNSVVSFLNQIKEESKRTDCFELVSLMEKITKEKAKLWGTNLVGFGNYHYVYESGHEGDSFLVGFSPRSQNLTLYIMAGFETYESILKDLGKFKTGKSCLYIKKLEDIDRKKLKELITNSVSYMKKKYKK</sequence>
<dbReference type="InterPro" id="IPR014922">
    <property type="entry name" value="YdhG-like"/>
</dbReference>
<comment type="caution">
    <text evidence="2">The sequence shown here is derived from an EMBL/GenBank/DDBJ whole genome shotgun (WGS) entry which is preliminary data.</text>
</comment>
<evidence type="ECO:0000313" key="3">
    <source>
        <dbReference type="Proteomes" id="UP000298058"/>
    </source>
</evidence>
<evidence type="ECO:0000259" key="1">
    <source>
        <dbReference type="Pfam" id="PF08818"/>
    </source>
</evidence>